<evidence type="ECO:0000313" key="3">
    <source>
        <dbReference type="Proteomes" id="UP001412067"/>
    </source>
</evidence>
<proteinExistence type="predicted"/>
<feature type="region of interest" description="Disordered" evidence="1">
    <location>
        <begin position="14"/>
        <end position="62"/>
    </location>
</feature>
<feature type="region of interest" description="Disordered" evidence="1">
    <location>
        <begin position="92"/>
        <end position="124"/>
    </location>
</feature>
<dbReference type="EMBL" id="JBBWWR010000020">
    <property type="protein sequence ID" value="KAK8940128.1"/>
    <property type="molecule type" value="Genomic_DNA"/>
</dbReference>
<reference evidence="2 3" key="1">
    <citation type="journal article" date="2022" name="Nat. Plants">
        <title>Genomes of leafy and leafless Platanthera orchids illuminate the evolution of mycoheterotrophy.</title>
        <authorList>
            <person name="Li M.H."/>
            <person name="Liu K.W."/>
            <person name="Li Z."/>
            <person name="Lu H.C."/>
            <person name="Ye Q.L."/>
            <person name="Zhang D."/>
            <person name="Wang J.Y."/>
            <person name="Li Y.F."/>
            <person name="Zhong Z.M."/>
            <person name="Liu X."/>
            <person name="Yu X."/>
            <person name="Liu D.K."/>
            <person name="Tu X.D."/>
            <person name="Liu B."/>
            <person name="Hao Y."/>
            <person name="Liao X.Y."/>
            <person name="Jiang Y.T."/>
            <person name="Sun W.H."/>
            <person name="Chen J."/>
            <person name="Chen Y.Q."/>
            <person name="Ai Y."/>
            <person name="Zhai J.W."/>
            <person name="Wu S.S."/>
            <person name="Zhou Z."/>
            <person name="Hsiao Y.Y."/>
            <person name="Wu W.L."/>
            <person name="Chen Y.Y."/>
            <person name="Lin Y.F."/>
            <person name="Hsu J.L."/>
            <person name="Li C.Y."/>
            <person name="Wang Z.W."/>
            <person name="Zhao X."/>
            <person name="Zhong W.Y."/>
            <person name="Ma X.K."/>
            <person name="Ma L."/>
            <person name="Huang J."/>
            <person name="Chen G.Z."/>
            <person name="Huang M.Z."/>
            <person name="Huang L."/>
            <person name="Peng D.H."/>
            <person name="Luo Y.B."/>
            <person name="Zou S.Q."/>
            <person name="Chen S.P."/>
            <person name="Lan S."/>
            <person name="Tsai W.C."/>
            <person name="Van de Peer Y."/>
            <person name="Liu Z.J."/>
        </authorList>
    </citation>
    <scope>NUCLEOTIDE SEQUENCE [LARGE SCALE GENOMIC DNA]</scope>
    <source>
        <strain evidence="2">Lor288</strain>
    </source>
</reference>
<feature type="compositionally biased region" description="Polar residues" evidence="1">
    <location>
        <begin position="98"/>
        <end position="110"/>
    </location>
</feature>
<dbReference type="Proteomes" id="UP001412067">
    <property type="component" value="Unassembled WGS sequence"/>
</dbReference>
<evidence type="ECO:0000313" key="2">
    <source>
        <dbReference type="EMBL" id="KAK8940128.1"/>
    </source>
</evidence>
<accession>A0ABR2LGJ5</accession>
<organism evidence="2 3">
    <name type="scientific">Platanthera guangdongensis</name>
    <dbReference type="NCBI Taxonomy" id="2320717"/>
    <lineage>
        <taxon>Eukaryota</taxon>
        <taxon>Viridiplantae</taxon>
        <taxon>Streptophyta</taxon>
        <taxon>Embryophyta</taxon>
        <taxon>Tracheophyta</taxon>
        <taxon>Spermatophyta</taxon>
        <taxon>Magnoliopsida</taxon>
        <taxon>Liliopsida</taxon>
        <taxon>Asparagales</taxon>
        <taxon>Orchidaceae</taxon>
        <taxon>Orchidoideae</taxon>
        <taxon>Orchideae</taxon>
        <taxon>Orchidinae</taxon>
        <taxon>Platanthera</taxon>
    </lineage>
</organism>
<sequence>MECSALSNAIKWRGGYDSNQSQHQQRSEGDLSHPPFSSQRHQAATAAAGAQGGDSRRTISGGAIGAASGRIQSDRHQAGLPRRFQAAEVIPGGAATSGGRTQARSASGVQSRRRFRKGGEQGATKGVHACAGELSVPTRTGSSDHACARTLPLAGEIAAPQGRARSMGRAMARAHERSPVVAHVRAAACAHPRLRAMLHARVPLGLLGLDGMPNVKRRHAAATLGGEGFPSLSALPQYPPSDSLRCRLTGSKRQPQGQRKSRINKPDGRSDYTHEDNDIRTEGVFAVHVSTSLRPKPRLVMRVLYAEKPVPFCTCRAWGLDRSKSHDGAAAWRGSVRLAFMASVPLIPRRVAVPAPERSCPSPGDINPDLAIVLRALIRDGILIQKSRLVGAPSATRTCRHSPTRSPHRSFVVAFSIPHQHSRVTVSAHCLPQIDRVPSPPRSLLPAVDSTIPIGTSFALHLPEQRFKSDAVPEDHADFESITPHLVVYILAIFAYPACLPYWEEERSP</sequence>
<comment type="caution">
    <text evidence="2">The sequence shown here is derived from an EMBL/GenBank/DDBJ whole genome shotgun (WGS) entry which is preliminary data.</text>
</comment>
<keyword evidence="3" id="KW-1185">Reference proteome</keyword>
<feature type="compositionally biased region" description="Basic and acidic residues" evidence="1">
    <location>
        <begin position="264"/>
        <end position="276"/>
    </location>
</feature>
<name>A0ABR2LGJ5_9ASPA</name>
<feature type="region of interest" description="Disordered" evidence="1">
    <location>
        <begin position="240"/>
        <end position="276"/>
    </location>
</feature>
<evidence type="ECO:0000256" key="1">
    <source>
        <dbReference type="SAM" id="MobiDB-lite"/>
    </source>
</evidence>
<gene>
    <name evidence="2" type="ORF">KSP40_PGU010970</name>
</gene>
<protein>
    <submittedName>
        <fullName evidence="2">Uncharacterized protein</fullName>
    </submittedName>
</protein>